<dbReference type="Proteomes" id="UP001589738">
    <property type="component" value="Unassembled WGS sequence"/>
</dbReference>
<dbReference type="RefSeq" id="WP_377057553.1">
    <property type="nucleotide sequence ID" value="NZ_JBHLUU010000015.1"/>
</dbReference>
<proteinExistence type="predicted"/>
<feature type="domain" description="NERD" evidence="1">
    <location>
        <begin position="35"/>
        <end position="147"/>
    </location>
</feature>
<dbReference type="EMBL" id="JBHLUU010000015">
    <property type="protein sequence ID" value="MFC0474153.1"/>
    <property type="molecule type" value="Genomic_DNA"/>
</dbReference>
<reference evidence="2 3" key="1">
    <citation type="submission" date="2024-09" db="EMBL/GenBank/DDBJ databases">
        <authorList>
            <person name="Sun Q."/>
            <person name="Mori K."/>
        </authorList>
    </citation>
    <scope>NUCLEOTIDE SEQUENCE [LARGE SCALE GENOMIC DNA]</scope>
    <source>
        <strain evidence="2 3">CGMCC 1.9126</strain>
    </source>
</reference>
<protein>
    <submittedName>
        <fullName evidence="2">Nuclease-related domain-containing protein</fullName>
    </submittedName>
</protein>
<dbReference type="InterPro" id="IPR011528">
    <property type="entry name" value="NERD"/>
</dbReference>
<keyword evidence="3" id="KW-1185">Reference proteome</keyword>
<evidence type="ECO:0000313" key="3">
    <source>
        <dbReference type="Proteomes" id="UP001589738"/>
    </source>
</evidence>
<name>A0ABV6KLG8_9BACI</name>
<gene>
    <name evidence="2" type="ORF">ACFFHF_02440</name>
</gene>
<evidence type="ECO:0000313" key="2">
    <source>
        <dbReference type="EMBL" id="MFC0474153.1"/>
    </source>
</evidence>
<dbReference type="Pfam" id="PF08378">
    <property type="entry name" value="NERD"/>
    <property type="match status" value="1"/>
</dbReference>
<sequence>MIIKQRTVPKELLILRYLDKRMKLLEVDRLEKLEKGYAGELQWDYLMTNGLSSANYLMMNDLLLTNSGGHTFQIDSLLLKRKFIVFEVKNFDGEYFLENNRWYTIKKVEIQSPLIQLQRTETAFRRLLKDLGINIPVEAYLVFVNPEFTLFHAPIHSSPRSPLNRQLELH</sequence>
<organism evidence="2 3">
    <name type="scientific">Robertmurraya beringensis</name>
    <dbReference type="NCBI Taxonomy" id="641660"/>
    <lineage>
        <taxon>Bacteria</taxon>
        <taxon>Bacillati</taxon>
        <taxon>Bacillota</taxon>
        <taxon>Bacilli</taxon>
        <taxon>Bacillales</taxon>
        <taxon>Bacillaceae</taxon>
        <taxon>Robertmurraya</taxon>
    </lineage>
</organism>
<accession>A0ABV6KLG8</accession>
<comment type="caution">
    <text evidence="2">The sequence shown here is derived from an EMBL/GenBank/DDBJ whole genome shotgun (WGS) entry which is preliminary data.</text>
</comment>
<evidence type="ECO:0000259" key="1">
    <source>
        <dbReference type="PROSITE" id="PS50965"/>
    </source>
</evidence>
<dbReference type="PROSITE" id="PS50965">
    <property type="entry name" value="NERD"/>
    <property type="match status" value="1"/>
</dbReference>